<accession>A0ACD5T7R0</accession>
<dbReference type="Proteomes" id="UP001732700">
    <property type="component" value="Chromosome 1A"/>
</dbReference>
<evidence type="ECO:0000313" key="2">
    <source>
        <dbReference type="Proteomes" id="UP001732700"/>
    </source>
</evidence>
<sequence>MEMEAARLHKDFFLSPSPSPHHLAELRIDPPHSAVAFSAPGAGAVTGGRKRRCLLPPVSPRKKMLLELHPFDSSPTPSPPPSPNTAPPLLSRRARGSPTTTSDFSFPSARPWIGGGAGGNIFAFFQNTPTTPSPTGSNVSGLSFIASSPTPPVTSPKKPTAGPTANGGFMFTASPEQPLTPASSTDGGGGGFASLSSEPSLSPREYRAVPSLLSPKHARTGSTDSGGLAFFPSPGPAIAHPSSPTSPAFVLSAPAVRMSGDSSNRRPRRQHGVVSAPRKSLDLPQHKAVKTYALVTAEASRSSILSGSSARPCCAFFTSPTKASKQEARKASSEASGSTSPCGSPAGSRCTSPAKHPSAQKAGKQDQEVEVSSVARRGPTHAEPAACTGAQVVVRVTCTCGVQKEFCFEHCH</sequence>
<name>A0ACD5T7R0_AVESA</name>
<proteinExistence type="predicted"/>
<dbReference type="EnsemblPlants" id="AVESA.00010b.r2.1AG0006350.1">
    <property type="protein sequence ID" value="AVESA.00010b.r2.1AG0006350.1.CDS"/>
    <property type="gene ID" value="AVESA.00010b.r2.1AG0006350"/>
</dbReference>
<reference evidence="1" key="2">
    <citation type="submission" date="2025-09" db="UniProtKB">
        <authorList>
            <consortium name="EnsemblPlants"/>
        </authorList>
    </citation>
    <scope>IDENTIFICATION</scope>
</reference>
<keyword evidence="2" id="KW-1185">Reference proteome</keyword>
<reference evidence="1" key="1">
    <citation type="submission" date="2021-05" db="EMBL/GenBank/DDBJ databases">
        <authorList>
            <person name="Scholz U."/>
            <person name="Mascher M."/>
            <person name="Fiebig A."/>
        </authorList>
    </citation>
    <scope>NUCLEOTIDE SEQUENCE [LARGE SCALE GENOMIC DNA]</scope>
</reference>
<organism evidence="1 2">
    <name type="scientific">Avena sativa</name>
    <name type="common">Oat</name>
    <dbReference type="NCBI Taxonomy" id="4498"/>
    <lineage>
        <taxon>Eukaryota</taxon>
        <taxon>Viridiplantae</taxon>
        <taxon>Streptophyta</taxon>
        <taxon>Embryophyta</taxon>
        <taxon>Tracheophyta</taxon>
        <taxon>Spermatophyta</taxon>
        <taxon>Magnoliopsida</taxon>
        <taxon>Liliopsida</taxon>
        <taxon>Poales</taxon>
        <taxon>Poaceae</taxon>
        <taxon>BOP clade</taxon>
        <taxon>Pooideae</taxon>
        <taxon>Poodae</taxon>
        <taxon>Poeae</taxon>
        <taxon>Poeae Chloroplast Group 1 (Aveneae type)</taxon>
        <taxon>Aveninae</taxon>
        <taxon>Avena</taxon>
    </lineage>
</organism>
<evidence type="ECO:0000313" key="1">
    <source>
        <dbReference type="EnsemblPlants" id="AVESA.00010b.r2.1AG0006350.1.CDS"/>
    </source>
</evidence>
<protein>
    <submittedName>
        <fullName evidence="1">Uncharacterized protein</fullName>
    </submittedName>
</protein>